<protein>
    <submittedName>
        <fullName evidence="3">Uncharacterized protein</fullName>
    </submittedName>
</protein>
<sequence length="147" mass="15541">MNPDRLPELLRQRELVRTHLAWLEREIAAATATNRANASPPSPTGAPTAAASAAPTVAPTGLPPATEFAARLAAPAADLYEPDPRSAALGAKRGCFAAFALTLLLLVLVLAAVYFVAYRDRPLLFVPRDNPMTEKPAGPPPPSTPRK</sequence>
<evidence type="ECO:0000256" key="1">
    <source>
        <dbReference type="SAM" id="MobiDB-lite"/>
    </source>
</evidence>
<gene>
    <name evidence="3" type="ordered locus">Oter_3139</name>
</gene>
<dbReference type="RefSeq" id="WP_012375948.1">
    <property type="nucleotide sequence ID" value="NC_010571.1"/>
</dbReference>
<feature type="transmembrane region" description="Helical" evidence="2">
    <location>
        <begin position="95"/>
        <end position="117"/>
    </location>
</feature>
<keyword evidence="2" id="KW-1133">Transmembrane helix</keyword>
<name>B1ZZL6_OPITP</name>
<dbReference type="Proteomes" id="UP000007013">
    <property type="component" value="Chromosome"/>
</dbReference>
<reference evidence="3 4" key="1">
    <citation type="journal article" date="2011" name="J. Bacteriol.">
        <title>Genome sequence of the verrucomicrobium Opitutus terrae PB90-1, an abundant inhabitant of rice paddy soil ecosystems.</title>
        <authorList>
            <person name="van Passel M.W."/>
            <person name="Kant R."/>
            <person name="Palva A."/>
            <person name="Copeland A."/>
            <person name="Lucas S."/>
            <person name="Lapidus A."/>
            <person name="Glavina del Rio T."/>
            <person name="Pitluck S."/>
            <person name="Goltsman E."/>
            <person name="Clum A."/>
            <person name="Sun H."/>
            <person name="Schmutz J."/>
            <person name="Larimer F.W."/>
            <person name="Land M.L."/>
            <person name="Hauser L."/>
            <person name="Kyrpides N."/>
            <person name="Mikhailova N."/>
            <person name="Richardson P.P."/>
            <person name="Janssen P.H."/>
            <person name="de Vos W.M."/>
            <person name="Smidt H."/>
        </authorList>
    </citation>
    <scope>NUCLEOTIDE SEQUENCE [LARGE SCALE GENOMIC DNA]</scope>
    <source>
        <strain evidence="4">DSM 11246 / JCM 15787 / PB90-1</strain>
    </source>
</reference>
<keyword evidence="4" id="KW-1185">Reference proteome</keyword>
<proteinExistence type="predicted"/>
<feature type="region of interest" description="Disordered" evidence="1">
    <location>
        <begin position="33"/>
        <end position="62"/>
    </location>
</feature>
<accession>B1ZZL6</accession>
<organism evidence="3 4">
    <name type="scientific">Opitutus terrae (strain DSM 11246 / JCM 15787 / PB90-1)</name>
    <dbReference type="NCBI Taxonomy" id="452637"/>
    <lineage>
        <taxon>Bacteria</taxon>
        <taxon>Pseudomonadati</taxon>
        <taxon>Verrucomicrobiota</taxon>
        <taxon>Opitutia</taxon>
        <taxon>Opitutales</taxon>
        <taxon>Opitutaceae</taxon>
        <taxon>Opitutus</taxon>
    </lineage>
</organism>
<dbReference type="KEGG" id="ote:Oter_3139"/>
<dbReference type="AlphaFoldDB" id="B1ZZL6"/>
<feature type="region of interest" description="Disordered" evidence="1">
    <location>
        <begin position="127"/>
        <end position="147"/>
    </location>
</feature>
<keyword evidence="2" id="KW-0472">Membrane</keyword>
<dbReference type="EMBL" id="CP001032">
    <property type="protein sequence ID" value="ACB76419.1"/>
    <property type="molecule type" value="Genomic_DNA"/>
</dbReference>
<evidence type="ECO:0000313" key="3">
    <source>
        <dbReference type="EMBL" id="ACB76419.1"/>
    </source>
</evidence>
<dbReference type="HOGENOM" id="CLU_1766159_0_0_0"/>
<evidence type="ECO:0000256" key="2">
    <source>
        <dbReference type="SAM" id="Phobius"/>
    </source>
</evidence>
<dbReference type="STRING" id="452637.Oter_3139"/>
<feature type="compositionally biased region" description="Pro residues" evidence="1">
    <location>
        <begin position="137"/>
        <end position="147"/>
    </location>
</feature>
<keyword evidence="2" id="KW-0812">Transmembrane</keyword>
<evidence type="ECO:0000313" key="4">
    <source>
        <dbReference type="Proteomes" id="UP000007013"/>
    </source>
</evidence>